<gene>
    <name evidence="10" type="ORF">F8388_009718</name>
    <name evidence="9" type="ORF">G4B88_008744</name>
</gene>
<organism evidence="9 12">
    <name type="scientific">Cannabis sativa</name>
    <name type="common">Hemp</name>
    <name type="synonym">Marijuana</name>
    <dbReference type="NCBI Taxonomy" id="3483"/>
    <lineage>
        <taxon>Eukaryota</taxon>
        <taxon>Viridiplantae</taxon>
        <taxon>Streptophyta</taxon>
        <taxon>Embryophyta</taxon>
        <taxon>Tracheophyta</taxon>
        <taxon>Spermatophyta</taxon>
        <taxon>Magnoliopsida</taxon>
        <taxon>eudicotyledons</taxon>
        <taxon>Gunneridae</taxon>
        <taxon>Pentapetalae</taxon>
        <taxon>rosids</taxon>
        <taxon>fabids</taxon>
        <taxon>Rosales</taxon>
        <taxon>Cannabaceae</taxon>
        <taxon>Cannabis</taxon>
    </lineage>
</organism>
<evidence type="ECO:0000256" key="4">
    <source>
        <dbReference type="ARBA" id="ARBA00023163"/>
    </source>
</evidence>
<dbReference type="NCBIfam" id="TIGR01568">
    <property type="entry name" value="A_thal_3678"/>
    <property type="match status" value="1"/>
</dbReference>
<evidence type="ECO:0000313" key="9">
    <source>
        <dbReference type="EMBL" id="KAF4380593.1"/>
    </source>
</evidence>
<dbReference type="GO" id="GO:0003677">
    <property type="term" value="F:DNA binding"/>
    <property type="evidence" value="ECO:0007669"/>
    <property type="project" value="InterPro"/>
</dbReference>
<evidence type="ECO:0000256" key="7">
    <source>
        <dbReference type="SAM" id="MobiDB-lite"/>
    </source>
</evidence>
<dbReference type="Pfam" id="PF13724">
    <property type="entry name" value="DNA_binding_2"/>
    <property type="match status" value="1"/>
</dbReference>
<accession>A0A7J6GC92</accession>
<evidence type="ECO:0000313" key="12">
    <source>
        <dbReference type="Proteomes" id="UP000583929"/>
    </source>
</evidence>
<protein>
    <recommendedName>
        <fullName evidence="6">Transcription repressor</fullName>
    </recommendedName>
    <alternativeName>
        <fullName evidence="6">Ovate family protein</fullName>
    </alternativeName>
</protein>
<comment type="subcellular location">
    <subcellularLocation>
        <location evidence="1 6">Nucleus</location>
    </subcellularLocation>
</comment>
<feature type="compositionally biased region" description="Polar residues" evidence="7">
    <location>
        <begin position="254"/>
        <end position="265"/>
    </location>
</feature>
<comment type="function">
    <text evidence="6">Transcriptional repressor that regulates multiple aspects of plant growth and development.</text>
</comment>
<reference evidence="11 12" key="1">
    <citation type="journal article" date="2020" name="bioRxiv">
        <title>Sequence and annotation of 42 cannabis genomes reveals extensive copy number variation in cannabinoid synthesis and pathogen resistance genes.</title>
        <authorList>
            <person name="Mckernan K.J."/>
            <person name="Helbert Y."/>
            <person name="Kane L.T."/>
            <person name="Ebling H."/>
            <person name="Zhang L."/>
            <person name="Liu B."/>
            <person name="Eaton Z."/>
            <person name="Mclaughlin S."/>
            <person name="Kingan S."/>
            <person name="Baybayan P."/>
            <person name="Concepcion G."/>
            <person name="Jordan M."/>
            <person name="Riva A."/>
            <person name="Barbazuk W."/>
            <person name="Harkins T."/>
        </authorList>
    </citation>
    <scope>NUCLEOTIDE SEQUENCE [LARGE SCALE GENOMIC DNA]</scope>
    <source>
        <strain evidence="11 12">cv. Jamaican Lion 4</strain>
        <strain evidence="9">Father</strain>
        <strain evidence="10">Mother</strain>
        <tissue evidence="9">Leaf</tissue>
    </source>
</reference>
<dbReference type="PANTHER" id="PTHR33057">
    <property type="entry name" value="TRANSCRIPTION REPRESSOR OFP7-RELATED"/>
    <property type="match status" value="1"/>
</dbReference>
<dbReference type="EMBL" id="JAATIQ010000118">
    <property type="protein sequence ID" value="KAF4380593.1"/>
    <property type="molecule type" value="Genomic_DNA"/>
</dbReference>
<evidence type="ECO:0000256" key="6">
    <source>
        <dbReference type="RuleBase" id="RU367028"/>
    </source>
</evidence>
<evidence type="ECO:0000313" key="10">
    <source>
        <dbReference type="EMBL" id="KAF4389585.1"/>
    </source>
</evidence>
<dbReference type="EMBL" id="JAATIP010000031">
    <property type="protein sequence ID" value="KAF4389585.1"/>
    <property type="molecule type" value="Genomic_DNA"/>
</dbReference>
<dbReference type="InterPro" id="IPR025830">
    <property type="entry name" value="DNA_bnd_dom_ovate"/>
</dbReference>
<evidence type="ECO:0000313" key="11">
    <source>
        <dbReference type="Proteomes" id="UP000525078"/>
    </source>
</evidence>
<keyword evidence="3 6" id="KW-0805">Transcription regulation</keyword>
<feature type="region of interest" description="Disordered" evidence="7">
    <location>
        <begin position="23"/>
        <end position="91"/>
    </location>
</feature>
<dbReference type="Pfam" id="PF04844">
    <property type="entry name" value="Ovate"/>
    <property type="match status" value="1"/>
</dbReference>
<keyword evidence="5 6" id="KW-0539">Nucleus</keyword>
<keyword evidence="4 6" id="KW-0804">Transcription</keyword>
<dbReference type="Proteomes" id="UP000525078">
    <property type="component" value="Unassembled WGS sequence"/>
</dbReference>
<feature type="domain" description="OVATE" evidence="8">
    <location>
        <begin position="303"/>
        <end position="362"/>
    </location>
</feature>
<keyword evidence="12" id="KW-1185">Reference proteome</keyword>
<dbReference type="AlphaFoldDB" id="A0A7J6GC92"/>
<evidence type="ECO:0000256" key="5">
    <source>
        <dbReference type="ARBA" id="ARBA00023242"/>
    </source>
</evidence>
<feature type="compositionally biased region" description="Polar residues" evidence="7">
    <location>
        <begin position="41"/>
        <end position="52"/>
    </location>
</feature>
<evidence type="ECO:0000259" key="8">
    <source>
        <dbReference type="PROSITE" id="PS51754"/>
    </source>
</evidence>
<dbReference type="InterPro" id="IPR006458">
    <property type="entry name" value="Ovate_C"/>
</dbReference>
<dbReference type="PROSITE" id="PS51754">
    <property type="entry name" value="OVATE"/>
    <property type="match status" value="1"/>
</dbReference>
<feature type="compositionally biased region" description="Basic residues" evidence="7">
    <location>
        <begin position="26"/>
        <end position="40"/>
    </location>
</feature>
<dbReference type="GO" id="GO:0005634">
    <property type="term" value="C:nucleus"/>
    <property type="evidence" value="ECO:0007669"/>
    <property type="project" value="UniProtKB-SubCell"/>
</dbReference>
<dbReference type="InterPro" id="IPR038933">
    <property type="entry name" value="Ovate"/>
</dbReference>
<feature type="compositionally biased region" description="Basic and acidic residues" evidence="7">
    <location>
        <begin position="225"/>
        <end position="238"/>
    </location>
</feature>
<proteinExistence type="predicted"/>
<feature type="region of interest" description="Disordered" evidence="7">
    <location>
        <begin position="225"/>
        <end position="266"/>
    </location>
</feature>
<feature type="compositionally biased region" description="Low complexity" evidence="7">
    <location>
        <begin position="54"/>
        <end position="76"/>
    </location>
</feature>
<dbReference type="PANTHER" id="PTHR33057:SF128">
    <property type="entry name" value="TRANSCRIPTION REPRESSOR OFP3"/>
    <property type="match status" value="1"/>
</dbReference>
<sequence length="368" mass="41785">MGNNKFRLSDMIPNAWFYKLKDMSKTRKQNNSRPTTKKKLTQFNSKTQQKPQLSHPTTTHPFFTNNTSFSPSNSTPHFPDPPRKSSKKIARRKAISIPHNHPRPEPVCLNPNPVQSPDYSVSGTESCSETEFDCDDYVRSDPFVGLASWSSSCNCRLSSSTADIIIDLNNNGNNGEDDGSVKKTEKLEDEFYDVVTELELPPILTKPINFDDTIFKATKYRPKVKEESFRTKTRRESKSTNSNNNNNNNVLGRKSSSGIKLSRVNSPKLASKKIQAYARKSISSSSSSTTRNYNKHLSESFAVVKSSVDPQSDFRESMAEMIVENNIRGTKDLEELLACYLSLNSKEYHDIIVKAFEQIWFDMAYIRM</sequence>
<evidence type="ECO:0000256" key="3">
    <source>
        <dbReference type="ARBA" id="ARBA00023015"/>
    </source>
</evidence>
<dbReference type="GO" id="GO:0045892">
    <property type="term" value="P:negative regulation of DNA-templated transcription"/>
    <property type="evidence" value="ECO:0007669"/>
    <property type="project" value="UniProtKB-UniRule"/>
</dbReference>
<evidence type="ECO:0000256" key="2">
    <source>
        <dbReference type="ARBA" id="ARBA00022491"/>
    </source>
</evidence>
<dbReference type="Proteomes" id="UP000583929">
    <property type="component" value="Unassembled WGS sequence"/>
</dbReference>
<keyword evidence="2 6" id="KW-0678">Repressor</keyword>
<evidence type="ECO:0000256" key="1">
    <source>
        <dbReference type="ARBA" id="ARBA00004123"/>
    </source>
</evidence>
<comment type="caution">
    <text evidence="9">The sequence shown here is derived from an EMBL/GenBank/DDBJ whole genome shotgun (WGS) entry which is preliminary data.</text>
</comment>
<name>A0A7J6GC92_CANSA</name>